<sequence length="427" mass="49102">MFLTLFVKFFGYFYRILHILYVQMGNCKTNGVYVFKLYKYEKVKSNSRTPLPRSGHRIVCDTKNLYSFGGYNPLITQSEDEVRDDDDELNINSYPLFQELWKYNFATKKWKCYSGRRTLPQELASNAVVRTGNYLMVYGGTGSPFGYRSSNQLYFCALNSDSGQMVEVNTTGQHPIPQYGQALVCHNNYLYTIGGTTGFTYSCDIHRLNIKERVWENVYICQGRADYEPDGRYRHEVAFDGKNIYILGGGTADNAFGFKKIPVFNIELKRWSKAIAKRDRRSVLSGYHHTGIPSPRRCHGAVQIETDNDIQVFINGGYDGDTVFDDLWRLELSTMQWTFIQKCVLPSPTYFHSAAVSPEGKMYVFGGIYGGDQIRRSSDIYSVWLCIPKLSEICWEALLHYNPQICNYSKERLINSGLPRGFLDRLV</sequence>
<dbReference type="SUPFAM" id="SSF50965">
    <property type="entry name" value="Galactose oxidase, central domain"/>
    <property type="match status" value="1"/>
</dbReference>
<dbReference type="InParanoid" id="A0A1Y1LJN0"/>
<proteinExistence type="predicted"/>
<evidence type="ECO:0000256" key="3">
    <source>
        <dbReference type="SAM" id="SignalP"/>
    </source>
</evidence>
<dbReference type="InterPro" id="IPR052125">
    <property type="entry name" value="KLHDC10"/>
</dbReference>
<dbReference type="AlphaFoldDB" id="A0A1Y1LJN0"/>
<evidence type="ECO:0000256" key="2">
    <source>
        <dbReference type="ARBA" id="ARBA00022737"/>
    </source>
</evidence>
<dbReference type="PANTHER" id="PTHR46428:SF1">
    <property type="entry name" value="KELCH DOMAIN-CONTAINING PROTEIN 10"/>
    <property type="match status" value="1"/>
</dbReference>
<keyword evidence="3" id="KW-0732">Signal</keyword>
<dbReference type="EMBL" id="VVIM01000008">
    <property type="protein sequence ID" value="KAB0795353.1"/>
    <property type="molecule type" value="Genomic_DNA"/>
</dbReference>
<gene>
    <name evidence="5" type="ORF">PPYR_12192</name>
</gene>
<dbReference type="InterPro" id="IPR011043">
    <property type="entry name" value="Gal_Oxase/kelch_b-propeller"/>
</dbReference>
<reference evidence="5 6" key="2">
    <citation type="journal article" date="2018" name="Elife">
        <title>Firefly genomes illuminate parallel origins of bioluminescence in beetles.</title>
        <authorList>
            <person name="Fallon T.R."/>
            <person name="Lower S.E."/>
            <person name="Chang C.H."/>
            <person name="Bessho-Uehara M."/>
            <person name="Martin G.J."/>
            <person name="Bewick A.J."/>
            <person name="Behringer M."/>
            <person name="Debat H.J."/>
            <person name="Wong I."/>
            <person name="Day J.C."/>
            <person name="Suvorov A."/>
            <person name="Silva C.J."/>
            <person name="Stanger-Hall K.F."/>
            <person name="Hall D.W."/>
            <person name="Schmitz R.J."/>
            <person name="Nelson D.R."/>
            <person name="Lewis S.M."/>
            <person name="Shigenobu S."/>
            <person name="Bybee S.M."/>
            <person name="Larracuente A.M."/>
            <person name="Oba Y."/>
            <person name="Weng J.K."/>
        </authorList>
    </citation>
    <scope>NUCLEOTIDE SEQUENCE [LARGE SCALE GENOMIC DNA]</scope>
    <source>
        <strain evidence="5">1611_PpyrPB1</strain>
        <tissue evidence="5">Whole body</tissue>
    </source>
</reference>
<reference evidence="4" key="1">
    <citation type="journal article" date="2016" name="Sci. Rep.">
        <title>Molecular characterization of firefly nuptial gifts: a multi-omics approach sheds light on postcopulatory sexual selection.</title>
        <authorList>
            <person name="Al-Wathiqui N."/>
            <person name="Fallon T.R."/>
            <person name="South A."/>
            <person name="Weng J.K."/>
            <person name="Lewis S.M."/>
        </authorList>
    </citation>
    <scope>NUCLEOTIDE SEQUENCE</scope>
</reference>
<keyword evidence="6" id="KW-1185">Reference proteome</keyword>
<dbReference type="Gene3D" id="2.120.10.80">
    <property type="entry name" value="Kelch-type beta propeller"/>
    <property type="match status" value="2"/>
</dbReference>
<organism evidence="4">
    <name type="scientific">Photinus pyralis</name>
    <name type="common">Common eastern firefly</name>
    <name type="synonym">Lampyris pyralis</name>
    <dbReference type="NCBI Taxonomy" id="7054"/>
    <lineage>
        <taxon>Eukaryota</taxon>
        <taxon>Metazoa</taxon>
        <taxon>Ecdysozoa</taxon>
        <taxon>Arthropoda</taxon>
        <taxon>Hexapoda</taxon>
        <taxon>Insecta</taxon>
        <taxon>Pterygota</taxon>
        <taxon>Neoptera</taxon>
        <taxon>Endopterygota</taxon>
        <taxon>Coleoptera</taxon>
        <taxon>Polyphaga</taxon>
        <taxon>Elateriformia</taxon>
        <taxon>Elateroidea</taxon>
        <taxon>Lampyridae</taxon>
        <taxon>Lampyrinae</taxon>
        <taxon>Photinus</taxon>
    </lineage>
</organism>
<dbReference type="FunFam" id="2.120.10.80:FF:000162">
    <property type="entry name" value="Kelch domain-containing protein 10 homolog"/>
    <property type="match status" value="1"/>
</dbReference>
<dbReference type="PANTHER" id="PTHR46428">
    <property type="entry name" value="KELCH DOMAIN-CONTAINING PROTEIN 10"/>
    <property type="match status" value="1"/>
</dbReference>
<name>A0A1Y1LJN0_PHOPY</name>
<keyword evidence="2" id="KW-0677">Repeat</keyword>
<evidence type="ECO:0000256" key="1">
    <source>
        <dbReference type="ARBA" id="ARBA00022441"/>
    </source>
</evidence>
<reference evidence="5" key="3">
    <citation type="submission" date="2019-08" db="EMBL/GenBank/DDBJ databases">
        <authorList>
            <consortium name="Photinus pyralis genome working group"/>
            <person name="Fallon T.R."/>
            <person name="Sander Lower S.E."/>
            <person name="Weng J.-K."/>
        </authorList>
    </citation>
    <scope>NUCLEOTIDE SEQUENCE</scope>
    <source>
        <strain evidence="5">1611_PpyrPB1</strain>
        <tissue evidence="5">Whole body</tissue>
    </source>
</reference>
<protein>
    <recommendedName>
        <fullName evidence="7">Kelch domain-containing protein</fullName>
    </recommendedName>
</protein>
<dbReference type="FunCoup" id="A0A1Y1LJN0">
    <property type="interactions" value="936"/>
</dbReference>
<feature type="signal peptide" evidence="3">
    <location>
        <begin position="1"/>
        <end position="19"/>
    </location>
</feature>
<evidence type="ECO:0000313" key="4">
    <source>
        <dbReference type="EMBL" id="JAV73018.1"/>
    </source>
</evidence>
<dbReference type="EMBL" id="GEZM01055577">
    <property type="protein sequence ID" value="JAV73018.1"/>
    <property type="molecule type" value="Transcribed_RNA"/>
</dbReference>
<feature type="chain" id="PRO_5036312549" description="Kelch domain-containing protein" evidence="3">
    <location>
        <begin position="20"/>
        <end position="427"/>
    </location>
</feature>
<evidence type="ECO:0000313" key="6">
    <source>
        <dbReference type="Proteomes" id="UP000327044"/>
    </source>
</evidence>
<keyword evidence="1" id="KW-0880">Kelch repeat</keyword>
<evidence type="ECO:0000313" key="5">
    <source>
        <dbReference type="EMBL" id="KAB0795353.1"/>
    </source>
</evidence>
<accession>A0A1Y1LJN0</accession>
<evidence type="ECO:0008006" key="7">
    <source>
        <dbReference type="Google" id="ProtNLM"/>
    </source>
</evidence>
<dbReference type="Proteomes" id="UP000327044">
    <property type="component" value="Unassembled WGS sequence"/>
</dbReference>
<dbReference type="Pfam" id="PF24681">
    <property type="entry name" value="Kelch_KLHDC2_KLHL20_DRC7"/>
    <property type="match status" value="1"/>
</dbReference>
<dbReference type="GO" id="GO:0032874">
    <property type="term" value="P:positive regulation of stress-activated MAPK cascade"/>
    <property type="evidence" value="ECO:0007669"/>
    <property type="project" value="TreeGrafter"/>
</dbReference>
<dbReference type="SUPFAM" id="SSF117281">
    <property type="entry name" value="Kelch motif"/>
    <property type="match status" value="1"/>
</dbReference>
<dbReference type="InterPro" id="IPR015915">
    <property type="entry name" value="Kelch-typ_b-propeller"/>
</dbReference>